<dbReference type="AlphaFoldDB" id="A0A0F9W4D6"/>
<gene>
    <name evidence="5" type="ORF">LCGC14_0017010</name>
</gene>
<dbReference type="Gene3D" id="3.40.50.2300">
    <property type="match status" value="2"/>
</dbReference>
<dbReference type="CDD" id="cd19984">
    <property type="entry name" value="PBP1_ABC_ligand_binding-like"/>
    <property type="match status" value="1"/>
</dbReference>
<evidence type="ECO:0000256" key="2">
    <source>
        <dbReference type="ARBA" id="ARBA00022729"/>
    </source>
</evidence>
<keyword evidence="1" id="KW-0813">Transport</keyword>
<keyword evidence="2" id="KW-0732">Signal</keyword>
<name>A0A0F9W4D6_9ZZZZ</name>
<dbReference type="EMBL" id="LAZR01000003">
    <property type="protein sequence ID" value="KKO11225.1"/>
    <property type="molecule type" value="Genomic_DNA"/>
</dbReference>
<dbReference type="GO" id="GO:0006865">
    <property type="term" value="P:amino acid transport"/>
    <property type="evidence" value="ECO:0007669"/>
    <property type="project" value="UniProtKB-KW"/>
</dbReference>
<proteinExistence type="predicted"/>
<comment type="caution">
    <text evidence="5">The sequence shown here is derived from an EMBL/GenBank/DDBJ whole genome shotgun (WGS) entry which is preliminary data.</text>
</comment>
<dbReference type="Pfam" id="PF13458">
    <property type="entry name" value="Peripla_BP_6"/>
    <property type="match status" value="1"/>
</dbReference>
<dbReference type="PANTHER" id="PTHR30483">
    <property type="entry name" value="LEUCINE-SPECIFIC-BINDING PROTEIN"/>
    <property type="match status" value="1"/>
</dbReference>
<dbReference type="InterPro" id="IPR028082">
    <property type="entry name" value="Peripla_BP_I"/>
</dbReference>
<dbReference type="InterPro" id="IPR028081">
    <property type="entry name" value="Leu-bd"/>
</dbReference>
<evidence type="ECO:0000256" key="3">
    <source>
        <dbReference type="ARBA" id="ARBA00022970"/>
    </source>
</evidence>
<keyword evidence="3" id="KW-0029">Amino-acid transport</keyword>
<organism evidence="5">
    <name type="scientific">marine sediment metagenome</name>
    <dbReference type="NCBI Taxonomy" id="412755"/>
    <lineage>
        <taxon>unclassified sequences</taxon>
        <taxon>metagenomes</taxon>
        <taxon>ecological metagenomes</taxon>
    </lineage>
</organism>
<dbReference type="InterPro" id="IPR051010">
    <property type="entry name" value="BCAA_transport"/>
</dbReference>
<dbReference type="PANTHER" id="PTHR30483:SF6">
    <property type="entry name" value="PERIPLASMIC BINDING PROTEIN OF ABC TRANSPORTER FOR NATURAL AMINO ACIDS"/>
    <property type="match status" value="1"/>
</dbReference>
<dbReference type="PRINTS" id="PR00337">
    <property type="entry name" value="LEUILEVALBP"/>
</dbReference>
<feature type="domain" description="Leucine-binding protein" evidence="4">
    <location>
        <begin position="20"/>
        <end position="356"/>
    </location>
</feature>
<evidence type="ECO:0000259" key="4">
    <source>
        <dbReference type="Pfam" id="PF13458"/>
    </source>
</evidence>
<dbReference type="InterPro" id="IPR000709">
    <property type="entry name" value="Leu_Ile_Val-bd"/>
</dbReference>
<protein>
    <recommendedName>
        <fullName evidence="4">Leucine-binding protein domain-containing protein</fullName>
    </recommendedName>
</protein>
<accession>A0A0F9W4D6</accession>
<evidence type="ECO:0000313" key="5">
    <source>
        <dbReference type="EMBL" id="KKO11225.1"/>
    </source>
</evidence>
<sequence length="368" mass="39385">MVAVVIAMIVAIGQGHDDELRIGVVFPLTGDAASYGEKGREAIDLAVSIVNAEGGCGGRPVRVIYEDSRADPKTGVSAIRKLISADHVPIVIGDIVSAVTLAAAPIAENNRVVLLSPTSSSPAITNAGHYIYRIWPSDLAEGRAIAKLALSRDYRRVSIFHMNNDYGTSIAQVFKKTFEAGGGSIPVMEAYQAEGTDYRSFLAKMKMDAPDALYIAGYFADTATIVRQLRELGLSTQVLGTTAVEDDKFLQLAGDAAEGVIYPLATGFDPASSDAQVQQFVKKFRSRYGHEPGWVEAQAYDAFMLICHVASRLDEDVTGEALKKALDTMGSYKGVAGVIEFDENGDVVKPVVLKTVRNGVFSRLAGSE</sequence>
<reference evidence="5" key="1">
    <citation type="journal article" date="2015" name="Nature">
        <title>Complex archaea that bridge the gap between prokaryotes and eukaryotes.</title>
        <authorList>
            <person name="Spang A."/>
            <person name="Saw J.H."/>
            <person name="Jorgensen S.L."/>
            <person name="Zaremba-Niedzwiedzka K."/>
            <person name="Martijn J."/>
            <person name="Lind A.E."/>
            <person name="van Eijk R."/>
            <person name="Schleper C."/>
            <person name="Guy L."/>
            <person name="Ettema T.J."/>
        </authorList>
    </citation>
    <scope>NUCLEOTIDE SEQUENCE</scope>
</reference>
<dbReference type="SUPFAM" id="SSF53822">
    <property type="entry name" value="Periplasmic binding protein-like I"/>
    <property type="match status" value="1"/>
</dbReference>
<evidence type="ECO:0000256" key="1">
    <source>
        <dbReference type="ARBA" id="ARBA00022448"/>
    </source>
</evidence>